<dbReference type="RefSeq" id="WP_209651745.1">
    <property type="nucleotide sequence ID" value="NZ_JAGJCB010000001.1"/>
</dbReference>
<dbReference type="InterPro" id="IPR046233">
    <property type="entry name" value="DUF6266"/>
</dbReference>
<dbReference type="Proteomes" id="UP000670776">
    <property type="component" value="Unassembled WGS sequence"/>
</dbReference>
<name>A0ABS4BPC4_9FLAO</name>
<protein>
    <recommendedName>
        <fullName evidence="3">Capsid protein</fullName>
    </recommendedName>
</protein>
<sequence length="212" mass="23158">MATYNQGVLGGFSGKVGPVIGSNWRGKNVMRSIPSKSTKTVSTAQQLQRDKFKFVLQFLTPLKGVLTETFGANVGSKTPFNNAMSYHMKEAVYYTGTVFEIDYSKVLIGMGGLCGIKNPVVHGAGTTALQLTWDDNSQQGLAYPDDALLVVAYAPALNDFDFFMAYSLREEAGCTLYFQEDFYGETVQLWATFTNTQLALTATSQYLGSVVV</sequence>
<keyword evidence="2" id="KW-1185">Reference proteome</keyword>
<comment type="caution">
    <text evidence="1">The sequence shown here is derived from an EMBL/GenBank/DDBJ whole genome shotgun (WGS) entry which is preliminary data.</text>
</comment>
<reference evidence="1 2" key="1">
    <citation type="submission" date="2021-04" db="EMBL/GenBank/DDBJ databases">
        <title>Mariniflexile gromovii gen. nov., sp. nov., a gliding bacterium isolated from the sea urchin Strongylocentrotus intermedius.</title>
        <authorList>
            <person name="Ko S."/>
            <person name="Le V."/>
            <person name="Ahn C.-Y."/>
            <person name="Oh H.-M."/>
        </authorList>
    </citation>
    <scope>NUCLEOTIDE SEQUENCE [LARGE SCALE GENOMIC DNA]</scope>
    <source>
        <strain evidence="1 2">KCTC 12570</strain>
    </source>
</reference>
<evidence type="ECO:0000313" key="2">
    <source>
        <dbReference type="Proteomes" id="UP000670776"/>
    </source>
</evidence>
<gene>
    <name evidence="1" type="ORF">J8H85_00935</name>
</gene>
<organism evidence="1 2">
    <name type="scientific">Mariniflexile gromovii</name>
    <dbReference type="NCBI Taxonomy" id="362523"/>
    <lineage>
        <taxon>Bacteria</taxon>
        <taxon>Pseudomonadati</taxon>
        <taxon>Bacteroidota</taxon>
        <taxon>Flavobacteriia</taxon>
        <taxon>Flavobacteriales</taxon>
        <taxon>Flavobacteriaceae</taxon>
        <taxon>Mariniflexile</taxon>
    </lineage>
</organism>
<accession>A0ABS4BPC4</accession>
<evidence type="ECO:0008006" key="3">
    <source>
        <dbReference type="Google" id="ProtNLM"/>
    </source>
</evidence>
<dbReference type="Pfam" id="PF19781">
    <property type="entry name" value="DUF6266"/>
    <property type="match status" value="1"/>
</dbReference>
<proteinExistence type="predicted"/>
<dbReference type="EMBL" id="JAGJCB010000001">
    <property type="protein sequence ID" value="MBP0902377.1"/>
    <property type="molecule type" value="Genomic_DNA"/>
</dbReference>
<evidence type="ECO:0000313" key="1">
    <source>
        <dbReference type="EMBL" id="MBP0902377.1"/>
    </source>
</evidence>